<dbReference type="EMBL" id="CP017717">
    <property type="protein sequence ID" value="AQZ62244.1"/>
    <property type="molecule type" value="Genomic_DNA"/>
</dbReference>
<keyword evidence="3" id="KW-1185">Reference proteome</keyword>
<sequence length="316" mass="35495">MTYAHLLQKANDFKNSLTERQRADLEHPYTFQNASRWHTYPQWYLGDRGRLGVDLSTLSDEQWDSLNALLAAATGSGERDGYAQIQQHLIADDYLRSIGAGDGYGRGDFRVAFLGTPSETGRWQLQFGGHHLAVNNTYENGALISATPSFRGMEPPEFHYNGVQYRPEGHEWDTFVALLASFTDEQLAQARLKETYRDLLLAPGTDWAFPETPSGVQVSTLSEKQRQLVRQAVTNYVNDADDASAHSYLAKYEAELDDTYVSYSGGPSLTNSGDYIRIDGPTLWIELVMDTPYTSDGPHPHAVWRDKRDDYGGTRP</sequence>
<evidence type="ECO:0000313" key="3">
    <source>
        <dbReference type="Proteomes" id="UP000190797"/>
    </source>
</evidence>
<protein>
    <recommendedName>
        <fullName evidence="4">DUF3500 domain-containing protein</fullName>
    </recommendedName>
</protein>
<dbReference type="PANTHER" id="PTHR37489:SF1">
    <property type="entry name" value="DUF3500 DOMAIN-CONTAINING PROTEIN"/>
    <property type="match status" value="1"/>
</dbReference>
<feature type="region of interest" description="Disordered" evidence="1">
    <location>
        <begin position="296"/>
        <end position="316"/>
    </location>
</feature>
<name>A0A1U9ZWB8_9ACTN</name>
<evidence type="ECO:0000256" key="1">
    <source>
        <dbReference type="SAM" id="MobiDB-lite"/>
    </source>
</evidence>
<evidence type="ECO:0000313" key="2">
    <source>
        <dbReference type="EMBL" id="AQZ62244.1"/>
    </source>
</evidence>
<evidence type="ECO:0008006" key="4">
    <source>
        <dbReference type="Google" id="ProtNLM"/>
    </source>
</evidence>
<feature type="compositionally biased region" description="Basic and acidic residues" evidence="1">
    <location>
        <begin position="303"/>
        <end position="316"/>
    </location>
</feature>
<dbReference type="AlphaFoldDB" id="A0A1U9ZWB8"/>
<dbReference type="PANTHER" id="PTHR37489">
    <property type="entry name" value="DUF3500 DOMAIN-CONTAINING PROTEIN"/>
    <property type="match status" value="1"/>
</dbReference>
<gene>
    <name evidence="2" type="ORF">BKM31_12905</name>
</gene>
<dbReference type="Pfam" id="PF12006">
    <property type="entry name" value="DUF3500"/>
    <property type="match status" value="1"/>
</dbReference>
<dbReference type="OrthoDB" id="581140at2"/>
<dbReference type="STRING" id="1909395.BKM31_12905"/>
<dbReference type="KEGG" id="noa:BKM31_12905"/>
<dbReference type="InterPro" id="IPR021889">
    <property type="entry name" value="DUF3500"/>
</dbReference>
<dbReference type="Proteomes" id="UP000190797">
    <property type="component" value="Chromosome"/>
</dbReference>
<accession>A0A1U9ZWB8</accession>
<organism evidence="2 3">
    <name type="scientific">[Actinomadura] parvosata subsp. kistnae</name>
    <dbReference type="NCBI Taxonomy" id="1909395"/>
    <lineage>
        <taxon>Bacteria</taxon>
        <taxon>Bacillati</taxon>
        <taxon>Actinomycetota</taxon>
        <taxon>Actinomycetes</taxon>
        <taxon>Streptosporangiales</taxon>
        <taxon>Streptosporangiaceae</taxon>
        <taxon>Nonomuraea</taxon>
    </lineage>
</organism>
<proteinExistence type="predicted"/>
<reference evidence="3" key="1">
    <citation type="journal article" date="2017" name="Med. Chem. Commun.">
        <title>Nonomuraea sp. ATCC 55076 harbours the largest actinomycete chromosome to date and the kistamicin biosynthetic gene cluster.</title>
        <authorList>
            <person name="Nazari B."/>
            <person name="Forneris C.C."/>
            <person name="Gibson M.I."/>
            <person name="Moon K."/>
            <person name="Schramma K.R."/>
            <person name="Seyedsayamdost M.R."/>
        </authorList>
    </citation>
    <scope>NUCLEOTIDE SEQUENCE [LARGE SCALE GENOMIC DNA]</scope>
    <source>
        <strain evidence="3">ATCC 55076</strain>
    </source>
</reference>